<accession>B2VCD8</accession>
<dbReference type="HOGENOM" id="CLU_054731_0_0_6"/>
<keyword evidence="2" id="KW-1185">Reference proteome</keyword>
<proteinExistence type="predicted"/>
<dbReference type="Gene3D" id="2.120.10.30">
    <property type="entry name" value="TolB, C-terminal domain"/>
    <property type="match status" value="1"/>
</dbReference>
<dbReference type="Proteomes" id="UP000001726">
    <property type="component" value="Chromosome"/>
</dbReference>
<dbReference type="Pfam" id="PF07676">
    <property type="entry name" value="PD40"/>
    <property type="match status" value="1"/>
</dbReference>
<sequence length="438" mass="48610">MLRVFPMKENQLTFAPRNHQLTNINVWTADGQWLAYDVRPNGASFTGLTIERIHIGSGSTEVLYQARNGAYVGVVTVSPDLPPRYAFIHGPEHPDERWHYDFHHRRGVVVQQGRAENLDACDITPPFTAGALRGGSHVHVFSPDGSRLSFTYNDHVMHEWDLRQDLRNVGIALPLHAVCPPKRHPREYDGSHYCVLVSRTTATPRPGSDDINRAYEEGWVGNRGYLRADGSRQRWALAFIGDTLSASGEKVAEVFIVDLPEKNADYAIPGQAPLEGTAMTLPAPPAGVKQKRLTYTDQRAYPGLATTPRHWLRSSPDGSAIAFLMKDDVGRVQLWTVSPLGGLPRQVTRCDSDIQSAFSWHPDGRGLAFVYDNSITVCDIASGALRRISERSATPPVADAVVFSPDGRRVAFMRDCADHRQIFTVRVDWPEPGRSSAT</sequence>
<evidence type="ECO:0000313" key="1">
    <source>
        <dbReference type="EMBL" id="CAO98494.1"/>
    </source>
</evidence>
<dbReference type="Pfam" id="PF12566">
    <property type="entry name" value="DUF3748"/>
    <property type="match status" value="1"/>
</dbReference>
<evidence type="ECO:0000313" key="2">
    <source>
        <dbReference type="Proteomes" id="UP000001726"/>
    </source>
</evidence>
<reference evidence="1 2" key="1">
    <citation type="journal article" date="2008" name="Environ. Microbiol.">
        <title>The genome of Erwinia tasmaniensis strain Et1/99, a non-pathogenic bacterium in the genus Erwinia.</title>
        <authorList>
            <person name="Kube M."/>
            <person name="Migdoll A.M."/>
            <person name="Mueller I."/>
            <person name="Kuhl H."/>
            <person name="Beck A."/>
            <person name="Reinhardt R."/>
            <person name="Geider K."/>
        </authorList>
    </citation>
    <scope>NUCLEOTIDE SEQUENCE [LARGE SCALE GENOMIC DNA]</scope>
    <source>
        <strain evidence="2">DSM 17950 / CFBP 7177 / CIP 109463 / NCPPB 4357 / Et1/99</strain>
    </source>
</reference>
<name>B2VCD8_ERWT9</name>
<protein>
    <submittedName>
        <fullName evidence="1">Uncharacterized protein</fullName>
    </submittedName>
</protein>
<gene>
    <name evidence="1" type="primary">yidR</name>
    <name evidence="1" type="ordered locus">ETA_34480</name>
</gene>
<dbReference type="AlphaFoldDB" id="B2VCD8"/>
<dbReference type="InterPro" id="IPR022223">
    <property type="entry name" value="DUF3748"/>
</dbReference>
<dbReference type="EMBL" id="CU468135">
    <property type="protein sequence ID" value="CAO98494.1"/>
    <property type="molecule type" value="Genomic_DNA"/>
</dbReference>
<dbReference type="KEGG" id="eta:ETA_34480"/>
<dbReference type="InterPro" id="IPR011042">
    <property type="entry name" value="6-blade_b-propeller_TolB-like"/>
</dbReference>
<dbReference type="InterPro" id="IPR011659">
    <property type="entry name" value="WD40"/>
</dbReference>
<organism evidence="1 2">
    <name type="scientific">Erwinia tasmaniensis (strain DSM 17950 / CFBP 7177 / CIP 109463 / NCPPB 4357 / Et1/99)</name>
    <dbReference type="NCBI Taxonomy" id="465817"/>
    <lineage>
        <taxon>Bacteria</taxon>
        <taxon>Pseudomonadati</taxon>
        <taxon>Pseudomonadota</taxon>
        <taxon>Gammaproteobacteria</taxon>
        <taxon>Enterobacterales</taxon>
        <taxon>Erwiniaceae</taxon>
        <taxon>Erwinia</taxon>
    </lineage>
</organism>
<dbReference type="SUPFAM" id="SSF82171">
    <property type="entry name" value="DPP6 N-terminal domain-like"/>
    <property type="match status" value="2"/>
</dbReference>
<dbReference type="STRING" id="465817.ETA_34480"/>
<dbReference type="eggNOG" id="COG0823">
    <property type="taxonomic scope" value="Bacteria"/>
</dbReference>